<dbReference type="OrthoDB" id="4548523at2"/>
<accession>A0A4R0JZG2</accession>
<dbReference type="SUPFAM" id="SSF109854">
    <property type="entry name" value="DinB/YfiT-like putative metalloenzymes"/>
    <property type="match status" value="1"/>
</dbReference>
<sequence>MTEVVPVTRSRPISRGSERAMLESMLDFYRATVVNKVAGLTDDQAFTAVVSPSSLTPATVVKHLAGTERFWFSIDFANLDVEWPWPDDDLHGNFRIAPGDTLAAIVEDYVRECENSRRAITDADLDDSARGQDMDFTLRFAMIHMIEETARHCGHLDLLREATDGTVGT</sequence>
<dbReference type="Gene3D" id="1.20.120.450">
    <property type="entry name" value="dinb family like domain"/>
    <property type="match status" value="1"/>
</dbReference>
<gene>
    <name evidence="1" type="ORF">E0H75_02005</name>
</gene>
<dbReference type="RefSeq" id="WP_131511299.1">
    <property type="nucleotide sequence ID" value="NZ_SJKD01000001.1"/>
</dbReference>
<name>A0A4R0JZG2_9ACTN</name>
<organism evidence="1 2">
    <name type="scientific">Kribbella capetownensis</name>
    <dbReference type="NCBI Taxonomy" id="1572659"/>
    <lineage>
        <taxon>Bacteria</taxon>
        <taxon>Bacillati</taxon>
        <taxon>Actinomycetota</taxon>
        <taxon>Actinomycetes</taxon>
        <taxon>Propionibacteriales</taxon>
        <taxon>Kribbellaceae</taxon>
        <taxon>Kribbella</taxon>
    </lineage>
</organism>
<reference evidence="1 2" key="1">
    <citation type="submission" date="2019-02" db="EMBL/GenBank/DDBJ databases">
        <title>Kribbella capetownensis sp. nov. and Kribbella speibonae sp. nov., isolated from soil.</title>
        <authorList>
            <person name="Curtis S.M."/>
            <person name="Norton I."/>
            <person name="Everest G.J."/>
            <person name="Meyers P.R."/>
        </authorList>
    </citation>
    <scope>NUCLEOTIDE SEQUENCE [LARGE SCALE GENOMIC DNA]</scope>
    <source>
        <strain evidence="1 2">YM53</strain>
    </source>
</reference>
<dbReference type="AlphaFoldDB" id="A0A4R0JZG2"/>
<proteinExistence type="predicted"/>
<evidence type="ECO:0000313" key="2">
    <source>
        <dbReference type="Proteomes" id="UP000293342"/>
    </source>
</evidence>
<dbReference type="EMBL" id="SJKD01000001">
    <property type="protein sequence ID" value="TCC52559.1"/>
    <property type="molecule type" value="Genomic_DNA"/>
</dbReference>
<protein>
    <submittedName>
        <fullName evidence="1">DinB family protein</fullName>
    </submittedName>
</protein>
<comment type="caution">
    <text evidence="1">The sequence shown here is derived from an EMBL/GenBank/DDBJ whole genome shotgun (WGS) entry which is preliminary data.</text>
</comment>
<keyword evidence="2" id="KW-1185">Reference proteome</keyword>
<dbReference type="Pfam" id="PF04978">
    <property type="entry name" value="MST"/>
    <property type="match status" value="1"/>
</dbReference>
<evidence type="ECO:0000313" key="1">
    <source>
        <dbReference type="EMBL" id="TCC52559.1"/>
    </source>
</evidence>
<dbReference type="Proteomes" id="UP000293342">
    <property type="component" value="Unassembled WGS sequence"/>
</dbReference>
<dbReference type="InterPro" id="IPR034660">
    <property type="entry name" value="DinB/YfiT-like"/>
</dbReference>
<dbReference type="InterPro" id="IPR007061">
    <property type="entry name" value="MST-like"/>
</dbReference>